<dbReference type="PIRSF" id="PIRSF005739">
    <property type="entry name" value="O-mtase"/>
    <property type="match status" value="1"/>
</dbReference>
<dbReference type="InterPro" id="IPR036388">
    <property type="entry name" value="WH-like_DNA-bd_sf"/>
</dbReference>
<evidence type="ECO:0000256" key="3">
    <source>
        <dbReference type="ARBA" id="ARBA00022691"/>
    </source>
</evidence>
<dbReference type="Pfam" id="PF00891">
    <property type="entry name" value="Methyltransf_2"/>
    <property type="match status" value="1"/>
</dbReference>
<name>A0ABT1M2R6_9MYCO</name>
<comment type="caution">
    <text evidence="6">The sequence shown here is derived from an EMBL/GenBank/DDBJ whole genome shotgun (WGS) entry which is preliminary data.</text>
</comment>
<dbReference type="InterPro" id="IPR036390">
    <property type="entry name" value="WH_DNA-bd_sf"/>
</dbReference>
<dbReference type="InterPro" id="IPR029063">
    <property type="entry name" value="SAM-dependent_MTases_sf"/>
</dbReference>
<dbReference type="SUPFAM" id="SSF53335">
    <property type="entry name" value="S-adenosyl-L-methionine-dependent methyltransferases"/>
    <property type="match status" value="1"/>
</dbReference>
<evidence type="ECO:0000259" key="4">
    <source>
        <dbReference type="Pfam" id="PF00891"/>
    </source>
</evidence>
<protein>
    <submittedName>
        <fullName evidence="6">Acetylserotonin O-methyltransferase</fullName>
    </submittedName>
</protein>
<dbReference type="Pfam" id="PF08100">
    <property type="entry name" value="Dimerisation"/>
    <property type="match status" value="1"/>
</dbReference>
<evidence type="ECO:0000256" key="1">
    <source>
        <dbReference type="ARBA" id="ARBA00022603"/>
    </source>
</evidence>
<evidence type="ECO:0000256" key="2">
    <source>
        <dbReference type="ARBA" id="ARBA00022679"/>
    </source>
</evidence>
<organism evidence="6 7">
    <name type="scientific">Mycolicibacterium arenosum</name>
    <dbReference type="NCBI Taxonomy" id="2952157"/>
    <lineage>
        <taxon>Bacteria</taxon>
        <taxon>Bacillati</taxon>
        <taxon>Actinomycetota</taxon>
        <taxon>Actinomycetes</taxon>
        <taxon>Mycobacteriales</taxon>
        <taxon>Mycobacteriaceae</taxon>
        <taxon>Mycolicibacterium</taxon>
    </lineage>
</organism>
<dbReference type="PANTHER" id="PTHR43712:SF2">
    <property type="entry name" value="O-METHYLTRANSFERASE CICE"/>
    <property type="match status" value="1"/>
</dbReference>
<evidence type="ECO:0000259" key="5">
    <source>
        <dbReference type="Pfam" id="PF08100"/>
    </source>
</evidence>
<reference evidence="6 7" key="1">
    <citation type="submission" date="2022-06" db="EMBL/GenBank/DDBJ databases">
        <title>Mycolicibacterium sp. CAU 1645 isolated from seawater.</title>
        <authorList>
            <person name="Kim W."/>
        </authorList>
    </citation>
    <scope>NUCLEOTIDE SEQUENCE [LARGE SCALE GENOMIC DNA]</scope>
    <source>
        <strain evidence="6 7">CAU 1645</strain>
    </source>
</reference>
<proteinExistence type="predicted"/>
<keyword evidence="7" id="KW-1185">Reference proteome</keyword>
<accession>A0ABT1M2R6</accession>
<dbReference type="InterPro" id="IPR001077">
    <property type="entry name" value="COMT_C"/>
</dbReference>
<feature type="domain" description="O-methyltransferase C-terminal" evidence="4">
    <location>
        <begin position="137"/>
        <end position="344"/>
    </location>
</feature>
<gene>
    <name evidence="6" type="ORF">NM203_12900</name>
</gene>
<dbReference type="PANTHER" id="PTHR43712">
    <property type="entry name" value="PUTATIVE (AFU_ORTHOLOGUE AFUA_4G14580)-RELATED"/>
    <property type="match status" value="1"/>
</dbReference>
<dbReference type="PROSITE" id="PS51683">
    <property type="entry name" value="SAM_OMT_II"/>
    <property type="match status" value="1"/>
</dbReference>
<evidence type="ECO:0000313" key="6">
    <source>
        <dbReference type="EMBL" id="MCP9273082.1"/>
    </source>
</evidence>
<dbReference type="Proteomes" id="UP001651690">
    <property type="component" value="Unassembled WGS sequence"/>
</dbReference>
<keyword evidence="3" id="KW-0949">S-adenosyl-L-methionine</keyword>
<sequence>MPALSKTPPARLMNAIGRVRAGLGFLRRSAVPPNVALLELAQGAWVTQALYAAVKLRLADELADGPLSADELARRANSDAGATYRVMRALAGQGVFTLRRDGRFALTRMGRMLRSDVDGSMAPMIAMVGSTEHWQHWSDLLYSVRTGRTAVQKQRGAEIFEYLETNPEYAAIFNDAMTGVSAMAIEAAVPAYDFTDRRLIVDVGGGHGALLVAVLKAAPSADGMLFDLPSVADGGRSAVQASGLAQRCTVEGGSFFDSVPAGGDTYLMKTVIHDWDDEKALAILRNVRAAIADDGRLLLFELVLPEGAPPHPGLLLDLEMLVHAGGRERTGAEYAKLLSQAGFRQTRVIATTGPMSIVEAVPA</sequence>
<dbReference type="RefSeq" id="WP_255060321.1">
    <property type="nucleotide sequence ID" value="NZ_JANDBD010000004.1"/>
</dbReference>
<dbReference type="InterPro" id="IPR016461">
    <property type="entry name" value="COMT-like"/>
</dbReference>
<dbReference type="Gene3D" id="1.10.10.10">
    <property type="entry name" value="Winged helix-like DNA-binding domain superfamily/Winged helix DNA-binding domain"/>
    <property type="match status" value="1"/>
</dbReference>
<keyword evidence="2" id="KW-0808">Transferase</keyword>
<dbReference type="Gene3D" id="3.40.50.150">
    <property type="entry name" value="Vaccinia Virus protein VP39"/>
    <property type="match status" value="1"/>
</dbReference>
<keyword evidence="1" id="KW-0489">Methyltransferase</keyword>
<evidence type="ECO:0000313" key="7">
    <source>
        <dbReference type="Proteomes" id="UP001651690"/>
    </source>
</evidence>
<dbReference type="SUPFAM" id="SSF46785">
    <property type="entry name" value="Winged helix' DNA-binding domain"/>
    <property type="match status" value="1"/>
</dbReference>
<feature type="domain" description="O-methyltransferase dimerisation" evidence="5">
    <location>
        <begin position="38"/>
        <end position="113"/>
    </location>
</feature>
<dbReference type="EMBL" id="JANDBD010000004">
    <property type="protein sequence ID" value="MCP9273082.1"/>
    <property type="molecule type" value="Genomic_DNA"/>
</dbReference>
<dbReference type="InterPro" id="IPR012967">
    <property type="entry name" value="COMT_dimerisation"/>
</dbReference>